<dbReference type="InterPro" id="IPR020904">
    <property type="entry name" value="Sc_DH/Rdtase_CS"/>
</dbReference>
<evidence type="ECO:0000256" key="2">
    <source>
        <dbReference type="ARBA" id="ARBA00023002"/>
    </source>
</evidence>
<gene>
    <name evidence="4" type="ORF">SAMN02745126_05606</name>
</gene>
<dbReference type="FunFam" id="3.40.50.720:FF:000084">
    <property type="entry name" value="Short-chain dehydrogenase reductase"/>
    <property type="match status" value="1"/>
</dbReference>
<dbReference type="PANTHER" id="PTHR42760:SF115">
    <property type="entry name" value="3-OXOACYL-[ACYL-CARRIER-PROTEIN] REDUCTASE FABG"/>
    <property type="match status" value="1"/>
</dbReference>
<evidence type="ECO:0000259" key="3">
    <source>
        <dbReference type="SMART" id="SM00822"/>
    </source>
</evidence>
<dbReference type="STRING" id="225324.SAMN02745126_05606"/>
<name>A0A1T4T4F9_9HYPH</name>
<protein>
    <submittedName>
        <fullName evidence="4">NAD(P)-dependent dehydrogenase, short-chain alcohol dehydrogenase family</fullName>
    </submittedName>
</protein>
<proteinExistence type="inferred from homology"/>
<reference evidence="5" key="1">
    <citation type="submission" date="2017-02" db="EMBL/GenBank/DDBJ databases">
        <authorList>
            <person name="Varghese N."/>
            <person name="Submissions S."/>
        </authorList>
    </citation>
    <scope>NUCLEOTIDE SEQUENCE [LARGE SCALE GENOMIC DNA]</scope>
    <source>
        <strain evidence="5">ATCC 27094</strain>
    </source>
</reference>
<dbReference type="PRINTS" id="PR00081">
    <property type="entry name" value="GDHRDH"/>
</dbReference>
<keyword evidence="5" id="KW-1185">Reference proteome</keyword>
<dbReference type="Proteomes" id="UP000190092">
    <property type="component" value="Unassembled WGS sequence"/>
</dbReference>
<dbReference type="Gene3D" id="3.40.50.720">
    <property type="entry name" value="NAD(P)-binding Rossmann-like Domain"/>
    <property type="match status" value="1"/>
</dbReference>
<keyword evidence="2" id="KW-0560">Oxidoreductase</keyword>
<dbReference type="GO" id="GO:0016616">
    <property type="term" value="F:oxidoreductase activity, acting on the CH-OH group of donors, NAD or NADP as acceptor"/>
    <property type="evidence" value="ECO:0007669"/>
    <property type="project" value="TreeGrafter"/>
</dbReference>
<sequence length="252" mass="26423">MSLQGRTILITGGGRGLGRAFAEACAAAGAEKILVADIRRDWGEATVESLRQRGAEAAFFDVDLGDPGSIEALGAEVGARYGAIDGLVNNGAIATGIGGKTFEEIDIDTWDRVMAVNVRGTWLMIKAMAPLLRRSSLGGRIVNLASDTALWGAPRLLHYVGSKGAVISMTRSLARELGPDGIAVNAIAPGLVLVEATEYVPEERKRLYVSGRAMPRAQMPEDVSGVIVFLLGQGAGFVTGQLVPVNGGFVFN</sequence>
<dbReference type="Pfam" id="PF13561">
    <property type="entry name" value="adh_short_C2"/>
    <property type="match status" value="1"/>
</dbReference>
<dbReference type="SMART" id="SM00822">
    <property type="entry name" value="PKS_KR"/>
    <property type="match status" value="1"/>
</dbReference>
<dbReference type="InterPro" id="IPR036291">
    <property type="entry name" value="NAD(P)-bd_dom_sf"/>
</dbReference>
<dbReference type="PANTHER" id="PTHR42760">
    <property type="entry name" value="SHORT-CHAIN DEHYDROGENASES/REDUCTASES FAMILY MEMBER"/>
    <property type="match status" value="1"/>
</dbReference>
<dbReference type="OrthoDB" id="9803333at2"/>
<evidence type="ECO:0000313" key="5">
    <source>
        <dbReference type="Proteomes" id="UP000190092"/>
    </source>
</evidence>
<dbReference type="CDD" id="cd05233">
    <property type="entry name" value="SDR_c"/>
    <property type="match status" value="1"/>
</dbReference>
<evidence type="ECO:0000256" key="1">
    <source>
        <dbReference type="ARBA" id="ARBA00006484"/>
    </source>
</evidence>
<dbReference type="InterPro" id="IPR002347">
    <property type="entry name" value="SDR_fam"/>
</dbReference>
<dbReference type="RefSeq" id="WP_085937333.1">
    <property type="nucleotide sequence ID" value="NZ_FUWJ01000012.1"/>
</dbReference>
<organism evidence="4 5">
    <name type="scientific">Enhydrobacter aerosaccus</name>
    <dbReference type="NCBI Taxonomy" id="225324"/>
    <lineage>
        <taxon>Bacteria</taxon>
        <taxon>Pseudomonadati</taxon>
        <taxon>Pseudomonadota</taxon>
        <taxon>Alphaproteobacteria</taxon>
        <taxon>Hyphomicrobiales</taxon>
        <taxon>Enhydrobacter</taxon>
    </lineage>
</organism>
<evidence type="ECO:0000313" key="4">
    <source>
        <dbReference type="EMBL" id="SKA35028.1"/>
    </source>
</evidence>
<dbReference type="InterPro" id="IPR057326">
    <property type="entry name" value="KR_dom"/>
</dbReference>
<dbReference type="SUPFAM" id="SSF51735">
    <property type="entry name" value="NAD(P)-binding Rossmann-fold domains"/>
    <property type="match status" value="1"/>
</dbReference>
<accession>A0A1T4T4F9</accession>
<dbReference type="AlphaFoldDB" id="A0A1T4T4F9"/>
<dbReference type="EMBL" id="FUWJ01000012">
    <property type="protein sequence ID" value="SKA35028.1"/>
    <property type="molecule type" value="Genomic_DNA"/>
</dbReference>
<feature type="domain" description="Ketoreductase" evidence="3">
    <location>
        <begin position="6"/>
        <end position="190"/>
    </location>
</feature>
<dbReference type="PROSITE" id="PS00061">
    <property type="entry name" value="ADH_SHORT"/>
    <property type="match status" value="1"/>
</dbReference>
<comment type="similarity">
    <text evidence="1">Belongs to the short-chain dehydrogenases/reductases (SDR) family.</text>
</comment>
<dbReference type="PRINTS" id="PR00080">
    <property type="entry name" value="SDRFAMILY"/>
</dbReference>